<dbReference type="Proteomes" id="UP000199400">
    <property type="component" value="Unassembled WGS sequence"/>
</dbReference>
<dbReference type="Pfam" id="PF00005">
    <property type="entry name" value="ABC_tran"/>
    <property type="match status" value="1"/>
</dbReference>
<dbReference type="EMBL" id="FOMX01000004">
    <property type="protein sequence ID" value="SFD77821.1"/>
    <property type="molecule type" value="Genomic_DNA"/>
</dbReference>
<protein>
    <submittedName>
        <fullName evidence="6">ABC-2 type transport system ATP-binding protein</fullName>
    </submittedName>
</protein>
<dbReference type="STRING" id="54.SAMN02745121_01539"/>
<evidence type="ECO:0000256" key="3">
    <source>
        <dbReference type="ARBA" id="ARBA00022741"/>
    </source>
</evidence>
<dbReference type="SUPFAM" id="SSF52540">
    <property type="entry name" value="P-loop containing nucleoside triphosphate hydrolases"/>
    <property type="match status" value="1"/>
</dbReference>
<evidence type="ECO:0000259" key="5">
    <source>
        <dbReference type="PROSITE" id="PS50893"/>
    </source>
</evidence>
<dbReference type="Gene3D" id="3.40.50.300">
    <property type="entry name" value="P-loop containing nucleotide triphosphate hydrolases"/>
    <property type="match status" value="1"/>
</dbReference>
<name>A0A1I1V458_9BACT</name>
<dbReference type="RefSeq" id="WP_096330293.1">
    <property type="nucleotide sequence ID" value="NZ_FOMX01000004.1"/>
</dbReference>
<dbReference type="InterPro" id="IPR017871">
    <property type="entry name" value="ABC_transporter-like_CS"/>
</dbReference>
<reference evidence="7" key="1">
    <citation type="submission" date="2016-10" db="EMBL/GenBank/DDBJ databases">
        <authorList>
            <person name="Varghese N."/>
            <person name="Submissions S."/>
        </authorList>
    </citation>
    <scope>NUCLEOTIDE SEQUENCE [LARGE SCALE GENOMIC DNA]</scope>
    <source>
        <strain evidence="7">ATCC 25963</strain>
    </source>
</reference>
<dbReference type="CDD" id="cd03230">
    <property type="entry name" value="ABC_DR_subfamily_A"/>
    <property type="match status" value="1"/>
</dbReference>
<keyword evidence="2" id="KW-0813">Transport</keyword>
<evidence type="ECO:0000313" key="7">
    <source>
        <dbReference type="Proteomes" id="UP000199400"/>
    </source>
</evidence>
<sequence length="326" mass="36160">MQRVVCVDVNHSYDGVRDAVRDLRLEIRAGEVLALIGPNGAGKSTTLRILATLQKPDRGTVLWDGRDAWDDRYAIRQKIGFLGDGTALYPGMTAAGYLTFFAECYGQDDKAAKGRVDELLQVFDLASKANARISDMSKGMRQRLAIARTLVHRPELLLLDEPADGLDPLARRQLREVLRQVAAEGVGIVISSHILRELDGFCDAVAVIQQGKLEVHGPVDEVINRYEVGRRLHEVQVTRGLARAIEILRKHEGLIEALLPLHKGEPQPDPEKDERGLLRVRIHGSEERAAHLLKELVLADVEVISLAKVRSDLEDVYSSLGRDKVS</sequence>
<dbReference type="GO" id="GO:0016887">
    <property type="term" value="F:ATP hydrolysis activity"/>
    <property type="evidence" value="ECO:0007669"/>
    <property type="project" value="InterPro"/>
</dbReference>
<dbReference type="PANTHER" id="PTHR43335:SF3">
    <property type="entry name" value="ABC TRANSPORTER"/>
    <property type="match status" value="1"/>
</dbReference>
<proteinExistence type="inferred from homology"/>
<dbReference type="OrthoDB" id="9795548at2"/>
<dbReference type="InterPro" id="IPR003593">
    <property type="entry name" value="AAA+_ATPase"/>
</dbReference>
<evidence type="ECO:0000256" key="2">
    <source>
        <dbReference type="ARBA" id="ARBA00022448"/>
    </source>
</evidence>
<dbReference type="PANTHER" id="PTHR43335">
    <property type="entry name" value="ABC TRANSPORTER, ATP-BINDING PROTEIN"/>
    <property type="match status" value="1"/>
</dbReference>
<dbReference type="SMART" id="SM00382">
    <property type="entry name" value="AAA"/>
    <property type="match status" value="1"/>
</dbReference>
<organism evidence="6 7">
    <name type="scientific">Nannocystis exedens</name>
    <dbReference type="NCBI Taxonomy" id="54"/>
    <lineage>
        <taxon>Bacteria</taxon>
        <taxon>Pseudomonadati</taxon>
        <taxon>Myxococcota</taxon>
        <taxon>Polyangia</taxon>
        <taxon>Nannocystales</taxon>
        <taxon>Nannocystaceae</taxon>
        <taxon>Nannocystis</taxon>
    </lineage>
</organism>
<keyword evidence="4 6" id="KW-0067">ATP-binding</keyword>
<evidence type="ECO:0000256" key="4">
    <source>
        <dbReference type="ARBA" id="ARBA00022840"/>
    </source>
</evidence>
<dbReference type="GO" id="GO:0005524">
    <property type="term" value="F:ATP binding"/>
    <property type="evidence" value="ECO:0007669"/>
    <property type="project" value="UniProtKB-KW"/>
</dbReference>
<accession>A0A1I1V458</accession>
<dbReference type="AlphaFoldDB" id="A0A1I1V458"/>
<comment type="similarity">
    <text evidence="1">Belongs to the ABC transporter superfamily.</text>
</comment>
<keyword evidence="3" id="KW-0547">Nucleotide-binding</keyword>
<keyword evidence="7" id="KW-1185">Reference proteome</keyword>
<dbReference type="InterPro" id="IPR003439">
    <property type="entry name" value="ABC_transporter-like_ATP-bd"/>
</dbReference>
<evidence type="ECO:0000313" key="6">
    <source>
        <dbReference type="EMBL" id="SFD77821.1"/>
    </source>
</evidence>
<evidence type="ECO:0000256" key="1">
    <source>
        <dbReference type="ARBA" id="ARBA00005417"/>
    </source>
</evidence>
<dbReference type="PROSITE" id="PS50893">
    <property type="entry name" value="ABC_TRANSPORTER_2"/>
    <property type="match status" value="1"/>
</dbReference>
<dbReference type="InterPro" id="IPR027417">
    <property type="entry name" value="P-loop_NTPase"/>
</dbReference>
<dbReference type="PROSITE" id="PS00211">
    <property type="entry name" value="ABC_TRANSPORTER_1"/>
    <property type="match status" value="1"/>
</dbReference>
<feature type="domain" description="ABC transporter" evidence="5">
    <location>
        <begin position="4"/>
        <end position="235"/>
    </location>
</feature>
<gene>
    <name evidence="6" type="ORF">SAMN02745121_01539</name>
</gene>